<evidence type="ECO:0000313" key="1">
    <source>
        <dbReference type="EMBL" id="KAJ8945206.1"/>
    </source>
</evidence>
<proteinExistence type="predicted"/>
<comment type="caution">
    <text evidence="1">The sequence shown here is derived from an EMBL/GenBank/DDBJ whole genome shotgun (WGS) entry which is preliminary data.</text>
</comment>
<dbReference type="AlphaFoldDB" id="A0AAV8Y3N8"/>
<keyword evidence="2" id="KW-1185">Reference proteome</keyword>
<dbReference type="EMBL" id="JAPWTK010000226">
    <property type="protein sequence ID" value="KAJ8945206.1"/>
    <property type="molecule type" value="Genomic_DNA"/>
</dbReference>
<name>A0AAV8Y3N8_9CUCU</name>
<evidence type="ECO:0000313" key="2">
    <source>
        <dbReference type="Proteomes" id="UP001162162"/>
    </source>
</evidence>
<reference evidence="1" key="1">
    <citation type="journal article" date="2023" name="Insect Mol. Biol.">
        <title>Genome sequencing provides insights into the evolution of gene families encoding plant cell wall-degrading enzymes in longhorned beetles.</title>
        <authorList>
            <person name="Shin N.R."/>
            <person name="Okamura Y."/>
            <person name="Kirsch R."/>
            <person name="Pauchet Y."/>
        </authorList>
    </citation>
    <scope>NUCLEOTIDE SEQUENCE</scope>
    <source>
        <strain evidence="1">AMC_N1</strain>
    </source>
</reference>
<gene>
    <name evidence="1" type="ORF">NQ318_013656</name>
</gene>
<sequence length="137" mass="16193">MSHVQTPKKLPFADKANKFIGDLEDLFYDGATIVLPVPLRDLERSRDKRDFSHHINSLKHKNKKDGMPLRTQFMFDLLLMPSTSDVLLNVLNKQQFHVFWNKYVPEMRLPGRTTLRNYLRTVRNDLLKWITSALKNR</sequence>
<accession>A0AAV8Y3N8</accession>
<protein>
    <submittedName>
        <fullName evidence="1">Uncharacterized protein</fullName>
    </submittedName>
</protein>
<organism evidence="1 2">
    <name type="scientific">Aromia moschata</name>
    <dbReference type="NCBI Taxonomy" id="1265417"/>
    <lineage>
        <taxon>Eukaryota</taxon>
        <taxon>Metazoa</taxon>
        <taxon>Ecdysozoa</taxon>
        <taxon>Arthropoda</taxon>
        <taxon>Hexapoda</taxon>
        <taxon>Insecta</taxon>
        <taxon>Pterygota</taxon>
        <taxon>Neoptera</taxon>
        <taxon>Endopterygota</taxon>
        <taxon>Coleoptera</taxon>
        <taxon>Polyphaga</taxon>
        <taxon>Cucujiformia</taxon>
        <taxon>Chrysomeloidea</taxon>
        <taxon>Cerambycidae</taxon>
        <taxon>Cerambycinae</taxon>
        <taxon>Callichromatini</taxon>
        <taxon>Aromia</taxon>
    </lineage>
</organism>
<dbReference type="Proteomes" id="UP001162162">
    <property type="component" value="Unassembled WGS sequence"/>
</dbReference>